<dbReference type="InterPro" id="IPR002379">
    <property type="entry name" value="ATPase_proteolipid_c-like_dom"/>
</dbReference>
<evidence type="ECO:0000256" key="3">
    <source>
        <dbReference type="ARBA" id="ARBA00022448"/>
    </source>
</evidence>
<evidence type="ECO:0000256" key="7">
    <source>
        <dbReference type="ARBA" id="ARBA00023065"/>
    </source>
</evidence>
<dbReference type="GO" id="GO:0005774">
    <property type="term" value="C:vacuolar membrane"/>
    <property type="evidence" value="ECO:0007669"/>
    <property type="project" value="UniProtKB-SubCell"/>
</dbReference>
<dbReference type="InterPro" id="IPR000245">
    <property type="entry name" value="ATPase_proteolipid_csu"/>
</dbReference>
<keyword evidence="8 9" id="KW-0472">Membrane</keyword>
<dbReference type="PANTHER" id="PTHR10263">
    <property type="entry name" value="V-TYPE PROTON ATPASE PROTEOLIPID SUBUNIT"/>
    <property type="match status" value="1"/>
</dbReference>
<evidence type="ECO:0000259" key="10">
    <source>
        <dbReference type="Pfam" id="PF00137"/>
    </source>
</evidence>
<feature type="transmembrane region" description="Helical" evidence="9">
    <location>
        <begin position="12"/>
        <end position="33"/>
    </location>
</feature>
<comment type="subcellular location">
    <subcellularLocation>
        <location evidence="1">Membrane</location>
        <topology evidence="1">Multi-pass membrane protein</topology>
    </subcellularLocation>
    <subcellularLocation>
        <location evidence="9">Vacuole membrane</location>
        <topology evidence="9">Multi-pass membrane protein</topology>
    </subcellularLocation>
</comment>
<proteinExistence type="inferred from homology"/>
<dbReference type="GO" id="GO:0046961">
    <property type="term" value="F:proton-transporting ATPase activity, rotational mechanism"/>
    <property type="evidence" value="ECO:0007669"/>
    <property type="project" value="InterPro"/>
</dbReference>
<organism evidence="11">
    <name type="scientific">Vannella robusta</name>
    <dbReference type="NCBI Taxonomy" id="1487602"/>
    <lineage>
        <taxon>Eukaryota</taxon>
        <taxon>Amoebozoa</taxon>
        <taxon>Discosea</taxon>
        <taxon>Flabellinia</taxon>
        <taxon>Vannellidae</taxon>
        <taxon>Vannella</taxon>
    </lineage>
</organism>
<dbReference type="SUPFAM" id="SSF81333">
    <property type="entry name" value="F1F0 ATP synthase subunit C"/>
    <property type="match status" value="1"/>
</dbReference>
<name>A0A7S4I5F0_9EUKA</name>
<feature type="transmembrane region" description="Helical" evidence="9">
    <location>
        <begin position="64"/>
        <end position="84"/>
    </location>
</feature>
<gene>
    <name evidence="11" type="ORF">VSP0166_LOCUS8410</name>
</gene>
<keyword evidence="7 9" id="KW-0406">Ion transport</keyword>
<keyword evidence="4 9" id="KW-0812">Transmembrane</keyword>
<dbReference type="Gene3D" id="1.20.120.610">
    <property type="entry name" value="lithium bound rotor ring of v- atpase"/>
    <property type="match status" value="1"/>
</dbReference>
<dbReference type="InterPro" id="IPR035921">
    <property type="entry name" value="F/V-ATP_Csub_sf"/>
</dbReference>
<feature type="domain" description="V-ATPase proteolipid subunit C-like" evidence="10">
    <location>
        <begin position="105"/>
        <end position="161"/>
    </location>
</feature>
<evidence type="ECO:0000256" key="5">
    <source>
        <dbReference type="ARBA" id="ARBA00022781"/>
    </source>
</evidence>
<protein>
    <recommendedName>
        <fullName evidence="9">V-type proton ATPase proteolipid subunit</fullName>
    </recommendedName>
</protein>
<evidence type="ECO:0000256" key="6">
    <source>
        <dbReference type="ARBA" id="ARBA00022989"/>
    </source>
</evidence>
<dbReference type="CDD" id="cd18176">
    <property type="entry name" value="ATP-synt_Vo_c_ATP6C_rpt2"/>
    <property type="match status" value="1"/>
</dbReference>
<accession>A0A7S4I5F0</accession>
<evidence type="ECO:0000256" key="8">
    <source>
        <dbReference type="ARBA" id="ARBA00023136"/>
    </source>
</evidence>
<evidence type="ECO:0000256" key="4">
    <source>
        <dbReference type="ARBA" id="ARBA00022692"/>
    </source>
</evidence>
<dbReference type="NCBIfam" id="TIGR01100">
    <property type="entry name" value="V_ATP_synt_C"/>
    <property type="match status" value="1"/>
</dbReference>
<dbReference type="PRINTS" id="PR00122">
    <property type="entry name" value="VACATPASE"/>
</dbReference>
<sequence length="167" mass="17004">MDPTSQSYAVFYGLAGAASALILSGAGAAVGTAKACRGIAKVSEGTNAKNVNDSGKKHDGLLKYMIPVVMCGVLAIYGLIYSVIVSSSVVSPTYSTSQGYGNFFGGLAVGFCCLVSGIAIGVCGEAGIIASARNSKFFTLVILVLIFCESLGLYGLIFSLLANSLAF</sequence>
<dbReference type="AlphaFoldDB" id="A0A7S4I5F0"/>
<keyword evidence="3 9" id="KW-0813">Transport</keyword>
<dbReference type="Pfam" id="PF00137">
    <property type="entry name" value="ATP-synt_C"/>
    <property type="match status" value="2"/>
</dbReference>
<evidence type="ECO:0000313" key="11">
    <source>
        <dbReference type="EMBL" id="CAE2219213.1"/>
    </source>
</evidence>
<dbReference type="EMBL" id="HBKP01012002">
    <property type="protein sequence ID" value="CAE2219213.1"/>
    <property type="molecule type" value="Transcribed_RNA"/>
</dbReference>
<reference evidence="11" key="1">
    <citation type="submission" date="2021-01" db="EMBL/GenBank/DDBJ databases">
        <authorList>
            <person name="Corre E."/>
            <person name="Pelletier E."/>
            <person name="Niang G."/>
            <person name="Scheremetjew M."/>
            <person name="Finn R."/>
            <person name="Kale V."/>
            <person name="Holt S."/>
            <person name="Cochrane G."/>
            <person name="Meng A."/>
            <person name="Brown T."/>
            <person name="Cohen L."/>
        </authorList>
    </citation>
    <scope>NUCLEOTIDE SEQUENCE</scope>
    <source>
        <strain evidence="11">DIVA3 518/3/11/1/6</strain>
    </source>
</reference>
<keyword evidence="5 9" id="KW-0375">Hydrogen ion transport</keyword>
<evidence type="ECO:0000256" key="9">
    <source>
        <dbReference type="RuleBase" id="RU363060"/>
    </source>
</evidence>
<feature type="transmembrane region" description="Helical" evidence="9">
    <location>
        <begin position="137"/>
        <end position="162"/>
    </location>
</feature>
<comment type="similarity">
    <text evidence="2 9">Belongs to the V-ATPase proteolipid subunit family.</text>
</comment>
<evidence type="ECO:0000256" key="2">
    <source>
        <dbReference type="ARBA" id="ARBA00007296"/>
    </source>
</evidence>
<feature type="transmembrane region" description="Helical" evidence="9">
    <location>
        <begin position="104"/>
        <end position="130"/>
    </location>
</feature>
<dbReference type="InterPro" id="IPR011555">
    <property type="entry name" value="ATPase_proteolipid_su_C_euk"/>
</dbReference>
<feature type="domain" description="V-ATPase proteolipid subunit C-like" evidence="10">
    <location>
        <begin position="16"/>
        <end position="84"/>
    </location>
</feature>
<evidence type="ECO:0000256" key="1">
    <source>
        <dbReference type="ARBA" id="ARBA00004141"/>
    </source>
</evidence>
<dbReference type="GO" id="GO:0033179">
    <property type="term" value="C:proton-transporting V-type ATPase, V0 domain"/>
    <property type="evidence" value="ECO:0007669"/>
    <property type="project" value="InterPro"/>
</dbReference>
<keyword evidence="9" id="KW-0926">Vacuole</keyword>
<keyword evidence="6 9" id="KW-1133">Transmembrane helix</keyword>